<dbReference type="AlphaFoldDB" id="A0A921UVS7"/>
<evidence type="ECO:0000313" key="1">
    <source>
        <dbReference type="EMBL" id="KAG0543326.1"/>
    </source>
</evidence>
<dbReference type="Pfam" id="PF02458">
    <property type="entry name" value="Transferase"/>
    <property type="match status" value="1"/>
</dbReference>
<gene>
    <name evidence="1" type="ORF">BDA96_02G180400</name>
</gene>
<protein>
    <submittedName>
        <fullName evidence="1">Uncharacterized protein</fullName>
    </submittedName>
</protein>
<dbReference type="InterPro" id="IPR023213">
    <property type="entry name" value="CAT-like_dom_sf"/>
</dbReference>
<dbReference type="Proteomes" id="UP000807115">
    <property type="component" value="Chromosome 2"/>
</dbReference>
<reference evidence="1" key="2">
    <citation type="submission" date="2020-10" db="EMBL/GenBank/DDBJ databases">
        <authorList>
            <person name="Cooper E.A."/>
            <person name="Brenton Z.W."/>
            <person name="Flinn B.S."/>
            <person name="Jenkins J."/>
            <person name="Shu S."/>
            <person name="Flowers D."/>
            <person name="Luo F."/>
            <person name="Wang Y."/>
            <person name="Xia P."/>
            <person name="Barry K."/>
            <person name="Daum C."/>
            <person name="Lipzen A."/>
            <person name="Yoshinaga Y."/>
            <person name="Schmutz J."/>
            <person name="Saski C."/>
            <person name="Vermerris W."/>
            <person name="Kresovich S."/>
        </authorList>
    </citation>
    <scope>NUCLEOTIDE SEQUENCE</scope>
</reference>
<dbReference type="Gene3D" id="3.30.559.10">
    <property type="entry name" value="Chloramphenicol acetyltransferase-like domain"/>
    <property type="match status" value="1"/>
</dbReference>
<reference evidence="1" key="1">
    <citation type="journal article" date="2019" name="BMC Genomics">
        <title>A new reference genome for Sorghum bicolor reveals high levels of sequence similarity between sweet and grain genotypes: implications for the genetics of sugar metabolism.</title>
        <authorList>
            <person name="Cooper E.A."/>
            <person name="Brenton Z.W."/>
            <person name="Flinn B.S."/>
            <person name="Jenkins J."/>
            <person name="Shu S."/>
            <person name="Flowers D."/>
            <person name="Luo F."/>
            <person name="Wang Y."/>
            <person name="Xia P."/>
            <person name="Barry K."/>
            <person name="Daum C."/>
            <person name="Lipzen A."/>
            <person name="Yoshinaga Y."/>
            <person name="Schmutz J."/>
            <person name="Saski C."/>
            <person name="Vermerris W."/>
            <person name="Kresovich S."/>
        </authorList>
    </citation>
    <scope>NUCLEOTIDE SEQUENCE</scope>
</reference>
<comment type="caution">
    <text evidence="1">The sequence shown here is derived from an EMBL/GenBank/DDBJ whole genome shotgun (WGS) entry which is preliminary data.</text>
</comment>
<name>A0A921UVS7_SORBI</name>
<evidence type="ECO:0000313" key="2">
    <source>
        <dbReference type="Proteomes" id="UP000807115"/>
    </source>
</evidence>
<sequence>MDDELVRSAIDYHELFEIDYRLQRGILPETELRMVSWLGMPLYDADFGWARPWRMSRAESVRRGHVHLMNDGPALDSGIRVLACLEAAHMEEFERLLYAKL</sequence>
<proteinExistence type="predicted"/>
<dbReference type="EMBL" id="CM027681">
    <property type="protein sequence ID" value="KAG0543326.1"/>
    <property type="molecule type" value="Genomic_DNA"/>
</dbReference>
<dbReference type="GO" id="GO:0016747">
    <property type="term" value="F:acyltransferase activity, transferring groups other than amino-acyl groups"/>
    <property type="evidence" value="ECO:0007669"/>
    <property type="project" value="UniProtKB-ARBA"/>
</dbReference>
<organism evidence="1 2">
    <name type="scientific">Sorghum bicolor</name>
    <name type="common">Sorghum</name>
    <name type="synonym">Sorghum vulgare</name>
    <dbReference type="NCBI Taxonomy" id="4558"/>
    <lineage>
        <taxon>Eukaryota</taxon>
        <taxon>Viridiplantae</taxon>
        <taxon>Streptophyta</taxon>
        <taxon>Embryophyta</taxon>
        <taxon>Tracheophyta</taxon>
        <taxon>Spermatophyta</taxon>
        <taxon>Magnoliopsida</taxon>
        <taxon>Liliopsida</taxon>
        <taxon>Poales</taxon>
        <taxon>Poaceae</taxon>
        <taxon>PACMAD clade</taxon>
        <taxon>Panicoideae</taxon>
        <taxon>Andropogonodae</taxon>
        <taxon>Andropogoneae</taxon>
        <taxon>Sorghinae</taxon>
        <taxon>Sorghum</taxon>
    </lineage>
</organism>
<accession>A0A921UVS7</accession>